<dbReference type="PANTHER" id="PTHR37574:SF1">
    <property type="entry name" value="LIPASE B"/>
    <property type="match status" value="1"/>
</dbReference>
<dbReference type="InterPro" id="IPR029058">
    <property type="entry name" value="AB_hydrolase_fold"/>
</dbReference>
<keyword evidence="3" id="KW-1185">Reference proteome</keyword>
<organism evidence="2 3">
    <name type="scientific">Lachnellula cervina</name>
    <dbReference type="NCBI Taxonomy" id="1316786"/>
    <lineage>
        <taxon>Eukaryota</taxon>
        <taxon>Fungi</taxon>
        <taxon>Dikarya</taxon>
        <taxon>Ascomycota</taxon>
        <taxon>Pezizomycotina</taxon>
        <taxon>Leotiomycetes</taxon>
        <taxon>Helotiales</taxon>
        <taxon>Lachnaceae</taxon>
        <taxon>Lachnellula</taxon>
    </lineage>
</organism>
<dbReference type="PANTHER" id="PTHR37574">
    <property type="entry name" value="LIPASE B"/>
    <property type="match status" value="1"/>
</dbReference>
<evidence type="ECO:0000313" key="2">
    <source>
        <dbReference type="EMBL" id="TVY55063.1"/>
    </source>
</evidence>
<dbReference type="AlphaFoldDB" id="A0A7D8UTG9"/>
<proteinExistence type="predicted"/>
<dbReference type="InterPro" id="IPR053228">
    <property type="entry name" value="Stereospecific_Lipase"/>
</dbReference>
<sequence length="434" mass="46414">MFSLSGLTRSLTLLCSITQVLGTPIDTRSDITDYFSSIESDLKSLTVQTAPSTIEDAFSKLQSILDGKNLTLFDTATQLISAGLSSLTWDGVVSYIEGLESGLASSSNVNSREPSVAVYPSASTGDAPYSFSEDELRSALYIPGNFTYGASGTPQPILLVGGTGNPGYVTFVGTYIKLLQNEETSFGDPVWLNIPGYELDDLQKNAEFVAYAINYLSGISGNRSIAVMGYSQGNLDSQWAYKYWPSTRAHVTDHVAFSPGYRGTELTQIISWVPQPPAWLQALYDSDFVVATRANGGDSSYVPTTVIYSLTDEVVQPQFGDGASSPLKDAHGAGVTNVRVQDACPGQAAGSFYTHEGIPYNPLAYALARDAVLNNGTGQLSRLDLSSICGNYLAPTLTLEDFLLTENNVVVAAVLTLLYDGKSTTEPAIADYAK</sequence>
<dbReference type="OrthoDB" id="4605274at2759"/>
<reference evidence="2 3" key="1">
    <citation type="submission" date="2018-05" db="EMBL/GenBank/DDBJ databases">
        <title>Whole genome sequencing for identification of molecular markers to develop diagnostic detection tools for the regulated plant pathogen Lachnellula willkommii.</title>
        <authorList>
            <person name="Giroux E."/>
            <person name="Bilodeau G."/>
        </authorList>
    </citation>
    <scope>NUCLEOTIDE SEQUENCE [LARGE SCALE GENOMIC DNA]</scope>
    <source>
        <strain evidence="2 3">CBS 625.97</strain>
    </source>
</reference>
<dbReference type="Proteomes" id="UP000481288">
    <property type="component" value="Unassembled WGS sequence"/>
</dbReference>
<evidence type="ECO:0000256" key="1">
    <source>
        <dbReference type="SAM" id="SignalP"/>
    </source>
</evidence>
<feature type="chain" id="PRO_5028933963" evidence="1">
    <location>
        <begin position="23"/>
        <end position="434"/>
    </location>
</feature>
<name>A0A7D8UTG9_9HELO</name>
<dbReference type="SUPFAM" id="SSF53474">
    <property type="entry name" value="alpha/beta-Hydrolases"/>
    <property type="match status" value="1"/>
</dbReference>
<feature type="signal peptide" evidence="1">
    <location>
        <begin position="1"/>
        <end position="22"/>
    </location>
</feature>
<keyword evidence="1" id="KW-0732">Signal</keyword>
<protein>
    <submittedName>
        <fullName evidence="2">Lipase B</fullName>
    </submittedName>
</protein>
<comment type="caution">
    <text evidence="2">The sequence shown here is derived from an EMBL/GenBank/DDBJ whole genome shotgun (WGS) entry which is preliminary data.</text>
</comment>
<accession>A0A7D8UTG9</accession>
<dbReference type="Gene3D" id="3.40.50.1820">
    <property type="entry name" value="alpha/beta hydrolase"/>
    <property type="match status" value="1"/>
</dbReference>
<dbReference type="EMBL" id="QGMG01000278">
    <property type="protein sequence ID" value="TVY55063.1"/>
    <property type="molecule type" value="Genomic_DNA"/>
</dbReference>
<evidence type="ECO:0000313" key="3">
    <source>
        <dbReference type="Proteomes" id="UP000481288"/>
    </source>
</evidence>
<gene>
    <name evidence="2" type="primary">LIPB</name>
    <name evidence="2" type="ORF">LCER1_G004813</name>
</gene>